<sequence>MISPHSLARTALATALYAALSTSAIAAPADPPCENRAQCRSLHAAQVVLGIINYARWPALPKPLTLCIVGATEYADKLWQNQPLTSRYDIRTKRLLIDNPQLATECNAVYLGAAAPAKRQKLFQILSDIPVLTISEHNQGCSQGSMFCLKVIDSNVGFQINLDAIARSGIRIHPNVLQLGKRAGTQP</sequence>
<feature type="signal peptide" evidence="1">
    <location>
        <begin position="1"/>
        <end position="26"/>
    </location>
</feature>
<reference evidence="2 3" key="1">
    <citation type="submission" date="2024-03" db="EMBL/GenBank/DDBJ databases">
        <title>Complete genome of BD2.</title>
        <authorList>
            <person name="Cao G."/>
        </authorList>
    </citation>
    <scope>NUCLEOTIDE SEQUENCE [LARGE SCALE GENOMIC DNA]</scope>
    <source>
        <strain evidence="2 3">BD2</strain>
    </source>
</reference>
<dbReference type="EMBL" id="CP148074">
    <property type="protein sequence ID" value="WXL26418.1"/>
    <property type="molecule type" value="Genomic_DNA"/>
</dbReference>
<organism evidence="2 3">
    <name type="scientific">Ectopseudomonas mendocina</name>
    <name type="common">Pseudomonas mendocina</name>
    <dbReference type="NCBI Taxonomy" id="300"/>
    <lineage>
        <taxon>Bacteria</taxon>
        <taxon>Pseudomonadati</taxon>
        <taxon>Pseudomonadota</taxon>
        <taxon>Gammaproteobacteria</taxon>
        <taxon>Pseudomonadales</taxon>
        <taxon>Pseudomonadaceae</taxon>
        <taxon>Ectopseudomonas</taxon>
    </lineage>
</organism>
<evidence type="ECO:0000313" key="3">
    <source>
        <dbReference type="Proteomes" id="UP001476583"/>
    </source>
</evidence>
<name>A0ABZ2RK04_ECTME</name>
<dbReference type="InterPro" id="IPR025293">
    <property type="entry name" value="YfiR/HmsC-like"/>
</dbReference>
<dbReference type="Proteomes" id="UP001476583">
    <property type="component" value="Chromosome"/>
</dbReference>
<keyword evidence="1" id="KW-0732">Signal</keyword>
<protein>
    <submittedName>
        <fullName evidence="2">YfiR family protein</fullName>
    </submittedName>
</protein>
<proteinExistence type="predicted"/>
<accession>A0ABZ2RK04</accession>
<gene>
    <name evidence="2" type="ORF">WG219_02715</name>
</gene>
<evidence type="ECO:0000256" key="1">
    <source>
        <dbReference type="SAM" id="SignalP"/>
    </source>
</evidence>
<keyword evidence="3" id="KW-1185">Reference proteome</keyword>
<evidence type="ECO:0000313" key="2">
    <source>
        <dbReference type="EMBL" id="WXL26418.1"/>
    </source>
</evidence>
<feature type="chain" id="PRO_5046213452" evidence="1">
    <location>
        <begin position="27"/>
        <end position="187"/>
    </location>
</feature>
<dbReference type="Pfam" id="PF13689">
    <property type="entry name" value="DUF4154"/>
    <property type="match status" value="1"/>
</dbReference>